<dbReference type="EMBL" id="JBAMMX010000020">
    <property type="protein sequence ID" value="KAK6920912.1"/>
    <property type="molecule type" value="Genomic_DNA"/>
</dbReference>
<organism evidence="4 5">
    <name type="scientific">Dillenia turbinata</name>
    <dbReference type="NCBI Taxonomy" id="194707"/>
    <lineage>
        <taxon>Eukaryota</taxon>
        <taxon>Viridiplantae</taxon>
        <taxon>Streptophyta</taxon>
        <taxon>Embryophyta</taxon>
        <taxon>Tracheophyta</taxon>
        <taxon>Spermatophyta</taxon>
        <taxon>Magnoliopsida</taxon>
        <taxon>eudicotyledons</taxon>
        <taxon>Gunneridae</taxon>
        <taxon>Pentapetalae</taxon>
        <taxon>Dilleniales</taxon>
        <taxon>Dilleniaceae</taxon>
        <taxon>Dillenia</taxon>
    </lineage>
</organism>
<feature type="repeat" description="PPR" evidence="3">
    <location>
        <begin position="80"/>
        <end position="114"/>
    </location>
</feature>
<keyword evidence="2" id="KW-0677">Repeat</keyword>
<name>A0AAN8Z1H7_9MAGN</name>
<dbReference type="PANTHER" id="PTHR47926">
    <property type="entry name" value="PENTATRICOPEPTIDE REPEAT-CONTAINING PROTEIN"/>
    <property type="match status" value="1"/>
</dbReference>
<dbReference type="NCBIfam" id="TIGR00756">
    <property type="entry name" value="PPR"/>
    <property type="match status" value="2"/>
</dbReference>
<comment type="caution">
    <text evidence="4">The sequence shown here is derived from an EMBL/GenBank/DDBJ whole genome shotgun (WGS) entry which is preliminary data.</text>
</comment>
<evidence type="ECO:0000313" key="5">
    <source>
        <dbReference type="Proteomes" id="UP001370490"/>
    </source>
</evidence>
<protein>
    <submittedName>
        <fullName evidence="4">Pentatricopeptide repeat</fullName>
    </submittedName>
</protein>
<evidence type="ECO:0000256" key="2">
    <source>
        <dbReference type="ARBA" id="ARBA00022737"/>
    </source>
</evidence>
<dbReference type="Proteomes" id="UP001370490">
    <property type="component" value="Unassembled WGS sequence"/>
</dbReference>
<dbReference type="Pfam" id="PF13041">
    <property type="entry name" value="PPR_2"/>
    <property type="match status" value="1"/>
</dbReference>
<feature type="repeat" description="PPR" evidence="3">
    <location>
        <begin position="9"/>
        <end position="43"/>
    </location>
</feature>
<gene>
    <name evidence="4" type="ORF">RJ641_014590</name>
</gene>
<dbReference type="GO" id="GO:0009451">
    <property type="term" value="P:RNA modification"/>
    <property type="evidence" value="ECO:0007669"/>
    <property type="project" value="InterPro"/>
</dbReference>
<dbReference type="AlphaFoldDB" id="A0AAN8Z1H7"/>
<comment type="similarity">
    <text evidence="1">Belongs to the PPR family. PCMP-H subfamily.</text>
</comment>
<dbReference type="Pfam" id="PF20431">
    <property type="entry name" value="E_motif"/>
    <property type="match status" value="1"/>
</dbReference>
<sequence>MFDEIPIKNLVCWTALISAYVDDQKPNMALQLFRKMQMDNIEPDHVSITVALTACADLGALDMGEWIHAYLQSKELVKADLSLHNALINMYAKCGDIITARRLFDGLVNKDVTTWTSMIVGHALHGQAGDALELFAKMTKNKKMGNRRNATIFPNDVTFIGVLMACGHAGMVEEGKQHFKSMSEVYGLKPRNSHFGCMVDLFCRAGLIKEAYEFILEMPICPNAVVWRTLLGACGLHGNIELGKEVQCKLHELESSYAGDFVAISNIYAARGMWDEKTSIRDLIAQRRAPGCSSIEVGSGINEFVAADNDHPMKGDIYEILQNLTRNMKAYGYAPKASSQTEC</sequence>
<dbReference type="FunFam" id="1.25.40.10:FF:000690">
    <property type="entry name" value="Pentatricopeptide repeat-containing protein"/>
    <property type="match status" value="1"/>
</dbReference>
<dbReference type="InterPro" id="IPR002885">
    <property type="entry name" value="PPR_rpt"/>
</dbReference>
<keyword evidence="5" id="KW-1185">Reference proteome</keyword>
<dbReference type="Gene3D" id="1.25.40.10">
    <property type="entry name" value="Tetratricopeptide repeat domain"/>
    <property type="match status" value="3"/>
</dbReference>
<dbReference type="Pfam" id="PF01535">
    <property type="entry name" value="PPR"/>
    <property type="match status" value="4"/>
</dbReference>
<evidence type="ECO:0000256" key="3">
    <source>
        <dbReference type="PROSITE-ProRule" id="PRU00708"/>
    </source>
</evidence>
<reference evidence="4 5" key="1">
    <citation type="submission" date="2023-12" db="EMBL/GenBank/DDBJ databases">
        <title>A high-quality genome assembly for Dillenia turbinata (Dilleniales).</title>
        <authorList>
            <person name="Chanderbali A."/>
        </authorList>
    </citation>
    <scope>NUCLEOTIDE SEQUENCE [LARGE SCALE GENOMIC DNA]</scope>
    <source>
        <strain evidence="4">LSX21</strain>
        <tissue evidence="4">Leaf</tissue>
    </source>
</reference>
<dbReference type="InterPro" id="IPR046960">
    <property type="entry name" value="PPR_At4g14850-like_plant"/>
</dbReference>
<evidence type="ECO:0000256" key="1">
    <source>
        <dbReference type="ARBA" id="ARBA00006643"/>
    </source>
</evidence>
<dbReference type="InterPro" id="IPR046848">
    <property type="entry name" value="E_motif"/>
</dbReference>
<dbReference type="PROSITE" id="PS51375">
    <property type="entry name" value="PPR"/>
    <property type="match status" value="2"/>
</dbReference>
<dbReference type="InterPro" id="IPR011990">
    <property type="entry name" value="TPR-like_helical_dom_sf"/>
</dbReference>
<dbReference type="PANTHER" id="PTHR47926:SF347">
    <property type="entry name" value="PENTATRICOPEPTIDE REPEAT-CONTAINING PROTEIN"/>
    <property type="match status" value="1"/>
</dbReference>
<dbReference type="GO" id="GO:0003729">
    <property type="term" value="F:mRNA binding"/>
    <property type="evidence" value="ECO:0007669"/>
    <property type="project" value="UniProtKB-ARBA"/>
</dbReference>
<evidence type="ECO:0000313" key="4">
    <source>
        <dbReference type="EMBL" id="KAK6920912.1"/>
    </source>
</evidence>
<accession>A0AAN8Z1H7</accession>
<proteinExistence type="inferred from homology"/>